<dbReference type="OrthoDB" id="136327at2"/>
<name>A7NM98_ROSCS</name>
<keyword evidence="6" id="KW-1185">Reference proteome</keyword>
<feature type="coiled-coil region" evidence="1">
    <location>
        <begin position="285"/>
        <end position="350"/>
    </location>
</feature>
<feature type="transmembrane region" description="Helical" evidence="3">
    <location>
        <begin position="376"/>
        <end position="398"/>
    </location>
</feature>
<dbReference type="eggNOG" id="COG1196">
    <property type="taxonomic scope" value="Bacteria"/>
</dbReference>
<dbReference type="HOGENOM" id="CLU_313055_0_0_0"/>
<proteinExistence type="predicted"/>
<feature type="coiled-coil region" evidence="1">
    <location>
        <begin position="662"/>
        <end position="793"/>
    </location>
</feature>
<keyword evidence="3" id="KW-1133">Transmembrane helix</keyword>
<feature type="chain" id="PRO_5002713202" evidence="4">
    <location>
        <begin position="30"/>
        <end position="928"/>
    </location>
</feature>
<protein>
    <submittedName>
        <fullName evidence="5">Chromosome segregation ATPase-like protein</fullName>
    </submittedName>
</protein>
<gene>
    <name evidence="5" type="ordered locus">Rcas_2584</name>
</gene>
<evidence type="ECO:0000313" key="5">
    <source>
        <dbReference type="EMBL" id="ABU58660.1"/>
    </source>
</evidence>
<dbReference type="STRING" id="383372.Rcas_2584"/>
<sequence>MILLIHARKAGALALLTLLLAVLVAPALAQSNPTIIDETGNLDVAAVQRAARPLVDRGARVGVFLVQRGGEDDALRQYQRADLASGSNINTDVIAIYVSFDPRYSEIAYGDRWNAALRTNNNVETIRQNQLNPGLASGNATRGVVDALTAIERSIVTPPTPAGGTTVNIDPVPIVGGVIFLVLLAVAGPMLWSGFQKRRAAAKALETARTAMDEARRLASSAIVDLSQALRDAQEKAKFDRVSYAEADVRHLAAMQGDIEQQFARLQERFAETEKSLVLRKMPALADYEAAAQQYRQIAQEANAVRERLVQVEAHRAELDRIAQAAPDEVDRAKKALADVAAQLSDLSADLQPEAVFHSAESLVERAEQLLKERRAADAIAAAGAASAAITALAGAIARMRDIQDGIAAGRAAAERAAEQGFRVDAGMASFNTAEGLLRQAAAALPIIGPEGIAGLLDQADKARELGVIRGGGLPARYRANLERIEKIRADGEALAAFIDEGWRVFDLVDEFAESAWSDIRGNGSEAERAADEAQELWERAAERNSMERQEFIEAGADLDQAEERIAYARALIEAIIKRLKDLEAARDAARDEIAAAEADILQGRAFLAANDPDVGKEPEKLLARAESALAQARAEMQQERPDWLQIVRLAHEANHLADEALRGARSEVEAMDRLREQLKRMQQVATAEVQKIVQFITVHSRDIPVGAKDRINGLQINLQAAYRAAQSVEQKEEAARAEALRDAIERYTALEQQAAQIYADIQNHYQRVATLRQQVRTEADRARSAIMRAEQLSARAGNLVMANARGFALLQEARASYHQIGEVSNETDAQRALERAHDAYSKAESASRIFEEQIASAHRNQDSLGDFIGGVLVGTLLNDRPHRRSSWSGGSRSGGGFGGGGRSGGGFGGGGRSGGGFGGGGRSGGGW</sequence>
<dbReference type="RefSeq" id="WP_012121084.1">
    <property type="nucleotide sequence ID" value="NC_009767.1"/>
</dbReference>
<keyword evidence="4" id="KW-0732">Signal</keyword>
<evidence type="ECO:0000256" key="3">
    <source>
        <dbReference type="SAM" id="Phobius"/>
    </source>
</evidence>
<feature type="coiled-coil region" evidence="1">
    <location>
        <begin position="559"/>
        <end position="600"/>
    </location>
</feature>
<feature type="transmembrane region" description="Helical" evidence="3">
    <location>
        <begin position="174"/>
        <end position="195"/>
    </location>
</feature>
<dbReference type="AlphaFoldDB" id="A7NM98"/>
<evidence type="ECO:0000313" key="6">
    <source>
        <dbReference type="Proteomes" id="UP000000263"/>
    </source>
</evidence>
<keyword evidence="1" id="KW-0175">Coiled coil</keyword>
<keyword evidence="3" id="KW-0472">Membrane</keyword>
<evidence type="ECO:0000256" key="1">
    <source>
        <dbReference type="SAM" id="Coils"/>
    </source>
</evidence>
<dbReference type="Proteomes" id="UP000000263">
    <property type="component" value="Chromosome"/>
</dbReference>
<evidence type="ECO:0000256" key="4">
    <source>
        <dbReference type="SAM" id="SignalP"/>
    </source>
</evidence>
<reference evidence="5 6" key="1">
    <citation type="submission" date="2007-08" db="EMBL/GenBank/DDBJ databases">
        <title>Complete sequence of Roseiflexus castenholzii DSM 13941.</title>
        <authorList>
            <consortium name="US DOE Joint Genome Institute"/>
            <person name="Copeland A."/>
            <person name="Lucas S."/>
            <person name="Lapidus A."/>
            <person name="Barry K."/>
            <person name="Glavina del Rio T."/>
            <person name="Dalin E."/>
            <person name="Tice H."/>
            <person name="Pitluck S."/>
            <person name="Thompson L.S."/>
            <person name="Brettin T."/>
            <person name="Bruce D."/>
            <person name="Detter J.C."/>
            <person name="Han C."/>
            <person name="Tapia R."/>
            <person name="Schmutz J."/>
            <person name="Larimer F."/>
            <person name="Land M."/>
            <person name="Hauser L."/>
            <person name="Kyrpides N."/>
            <person name="Mikhailova N."/>
            <person name="Bryant D.A."/>
            <person name="Hanada S."/>
            <person name="Tsukatani Y."/>
            <person name="Richardson P."/>
        </authorList>
    </citation>
    <scope>NUCLEOTIDE SEQUENCE [LARGE SCALE GENOMIC DNA]</scope>
    <source>
        <strain evidence="6">DSM 13941 / HLO8</strain>
    </source>
</reference>
<feature type="compositionally biased region" description="Gly residues" evidence="2">
    <location>
        <begin position="892"/>
        <end position="928"/>
    </location>
</feature>
<keyword evidence="3" id="KW-0812">Transmembrane</keyword>
<feature type="region of interest" description="Disordered" evidence="2">
    <location>
        <begin position="882"/>
        <end position="928"/>
    </location>
</feature>
<accession>A7NM98</accession>
<evidence type="ECO:0000256" key="2">
    <source>
        <dbReference type="SAM" id="MobiDB-lite"/>
    </source>
</evidence>
<dbReference type="KEGG" id="rca:Rcas_2584"/>
<organism evidence="5 6">
    <name type="scientific">Roseiflexus castenholzii (strain DSM 13941 / HLO8)</name>
    <dbReference type="NCBI Taxonomy" id="383372"/>
    <lineage>
        <taxon>Bacteria</taxon>
        <taxon>Bacillati</taxon>
        <taxon>Chloroflexota</taxon>
        <taxon>Chloroflexia</taxon>
        <taxon>Chloroflexales</taxon>
        <taxon>Roseiflexineae</taxon>
        <taxon>Roseiflexaceae</taxon>
        <taxon>Roseiflexus</taxon>
    </lineage>
</organism>
<dbReference type="EMBL" id="CP000804">
    <property type="protein sequence ID" value="ABU58660.1"/>
    <property type="molecule type" value="Genomic_DNA"/>
</dbReference>
<feature type="signal peptide" evidence="4">
    <location>
        <begin position="1"/>
        <end position="29"/>
    </location>
</feature>